<protein>
    <recommendedName>
        <fullName evidence="3">Glycosyltransferase RgtA/B/C/D-like domain-containing protein</fullName>
    </recommendedName>
</protein>
<feature type="transmembrane region" description="Helical" evidence="1">
    <location>
        <begin position="132"/>
        <end position="150"/>
    </location>
</feature>
<feature type="transmembrane region" description="Helical" evidence="1">
    <location>
        <begin position="180"/>
        <end position="208"/>
    </location>
</feature>
<feature type="transmembrane region" description="Helical" evidence="1">
    <location>
        <begin position="350"/>
        <end position="370"/>
    </location>
</feature>
<feature type="transmembrane region" description="Helical" evidence="1">
    <location>
        <begin position="271"/>
        <end position="291"/>
    </location>
</feature>
<evidence type="ECO:0000313" key="2">
    <source>
        <dbReference type="EMBL" id="SCV00647.1"/>
    </source>
</evidence>
<keyword evidence="1" id="KW-0812">Transmembrane</keyword>
<proteinExistence type="predicted"/>
<dbReference type="EMBL" id="FMSH01000524">
    <property type="protein sequence ID" value="SCV00647.1"/>
    <property type="molecule type" value="Genomic_DNA"/>
</dbReference>
<sequence length="489" mass="54143">MKLNTTWVETTNGDSLLRKAATRQWFWLSVFGLSLFSILSFIGVRLLADADTLWHIAAGNWIIANQAVPTTDPFSFSFRGAKWVPHEWLAEVILATSYGWLGWAGPVLVTALATSVALTVLLRFLLRYIEPLHAFTGTVLAFLTLVQHLLARPHTLAWPLMVIWVYYLVMAREQGKRPSLWLLVAMLAWANLHASFLLGIVLAGALAVEAVLTEGNPRQTAKAWVPFLALTVLAGLMTPNGVDGLLFPFHISEMTFTLSIISEWKPPEIRLLQPIVLWLGIVLSGALYFGFRLPPTRIAMFFGLVYLALTSVRYAELPGLLAPLLLMPSVGPQLRAAIRPEVKARLSPRCLQVITVLSTVFFLSSVVFLARGINRGQDPSLPRDAVRAAIAAGGSGPVFNSYNFGGYLIFSGIAPVIDGRADLYGDKFVRRYMEAYSGNARVLKTLIQEYKIRWAVLEPSSPALEVIHDLPGWRKVHEDAVAVAYVREQ</sequence>
<reference evidence="2" key="1">
    <citation type="submission" date="2016-09" db="EMBL/GenBank/DDBJ databases">
        <authorList>
            <person name="Capua I."/>
            <person name="De Benedictis P."/>
            <person name="Joannis T."/>
            <person name="Lombin L.H."/>
            <person name="Cattoli G."/>
        </authorList>
    </citation>
    <scope>NUCLEOTIDE SEQUENCE</scope>
    <source>
        <strain evidence="2">B9</strain>
    </source>
</reference>
<evidence type="ECO:0000256" key="1">
    <source>
        <dbReference type="SAM" id="Phobius"/>
    </source>
</evidence>
<dbReference type="AlphaFoldDB" id="A0A1K0JZD5"/>
<keyword evidence="1" id="KW-0472">Membrane</keyword>
<name>A0A1K0JZD5_CUPNE</name>
<organism evidence="2">
    <name type="scientific">Cupriavidus necator</name>
    <name type="common">Alcaligenes eutrophus</name>
    <name type="synonym">Ralstonia eutropha</name>
    <dbReference type="NCBI Taxonomy" id="106590"/>
    <lineage>
        <taxon>Bacteria</taxon>
        <taxon>Pseudomonadati</taxon>
        <taxon>Pseudomonadota</taxon>
        <taxon>Betaproteobacteria</taxon>
        <taxon>Burkholderiales</taxon>
        <taxon>Burkholderiaceae</taxon>
        <taxon>Cupriavidus</taxon>
    </lineage>
</organism>
<dbReference type="RefSeq" id="WP_340530657.1">
    <property type="nucleotide sequence ID" value="NZ_FMSH01000524.1"/>
</dbReference>
<feature type="transmembrane region" description="Helical" evidence="1">
    <location>
        <begin position="25"/>
        <end position="48"/>
    </location>
</feature>
<accession>A0A1K0JZD5</accession>
<keyword evidence="1" id="KW-1133">Transmembrane helix</keyword>
<feature type="transmembrane region" description="Helical" evidence="1">
    <location>
        <begin position="103"/>
        <end position="125"/>
    </location>
</feature>
<gene>
    <name evidence="2" type="ORF">CNECB9_750009</name>
</gene>
<evidence type="ECO:0008006" key="3">
    <source>
        <dbReference type="Google" id="ProtNLM"/>
    </source>
</evidence>
<feature type="transmembrane region" description="Helical" evidence="1">
    <location>
        <begin position="298"/>
        <end position="315"/>
    </location>
</feature>